<evidence type="ECO:0000256" key="6">
    <source>
        <dbReference type="ARBA" id="ARBA00022989"/>
    </source>
</evidence>
<dbReference type="EMBL" id="QRDY01000007">
    <property type="protein sequence ID" value="RED59238.1"/>
    <property type="molecule type" value="Genomic_DNA"/>
</dbReference>
<evidence type="ECO:0000256" key="8">
    <source>
        <dbReference type="SAM" id="Phobius"/>
    </source>
</evidence>
<dbReference type="AlphaFoldDB" id="A0A3D9IBU3"/>
<evidence type="ECO:0000313" key="9">
    <source>
        <dbReference type="EMBL" id="RED59238.1"/>
    </source>
</evidence>
<feature type="transmembrane region" description="Helical" evidence="8">
    <location>
        <begin position="197"/>
        <end position="213"/>
    </location>
</feature>
<evidence type="ECO:0000256" key="2">
    <source>
        <dbReference type="ARBA" id="ARBA00007998"/>
    </source>
</evidence>
<keyword evidence="6 8" id="KW-1133">Transmembrane helix</keyword>
<feature type="transmembrane region" description="Helical" evidence="8">
    <location>
        <begin position="147"/>
        <end position="169"/>
    </location>
</feature>
<keyword evidence="5 8" id="KW-0812">Transmembrane</keyword>
<gene>
    <name evidence="9" type="ORF">DFP95_10777</name>
</gene>
<dbReference type="PANTHER" id="PTHR34975">
    <property type="entry name" value="SPORE GERMINATION PROTEIN A2"/>
    <property type="match status" value="1"/>
</dbReference>
<dbReference type="InterPro" id="IPR004761">
    <property type="entry name" value="Spore_GerAB"/>
</dbReference>
<feature type="transmembrane region" description="Helical" evidence="8">
    <location>
        <begin position="225"/>
        <end position="245"/>
    </location>
</feature>
<feature type="transmembrane region" description="Helical" evidence="8">
    <location>
        <begin position="337"/>
        <end position="359"/>
    </location>
</feature>
<dbReference type="GO" id="GO:0016020">
    <property type="term" value="C:membrane"/>
    <property type="evidence" value="ECO:0007669"/>
    <property type="project" value="UniProtKB-SubCell"/>
</dbReference>
<sequence length="366" mass="42196">MGKIVSDKFTVSPIHLFFVVYVSIVDVGIMSFQREIVKDAGTDSWLSIVIVGISVHVLVWMIFRILSAQKPENADIVSINRSYFGKVIGTSLNIAIVIYLVAGAFVSFRSYLEVVKIWIFPMMNMWPLSLLLLGLIYYTVSGGFQTIVGICLWSFFSILFFFVPLPLLVTDYLHPRNLFPLFDHSAMQILHSTHRMAFHYLGFETLLIVYPFIQEQAKSRKWAHLGVLSATLMYLMLLFIAMMYFSQGQLLRTIWPSLNLISMLEIPLMQRLEYFILSVWLIKILANISLSLWAACHSLKLSFRVKPRVSLIVMLALFVLLQWFIGNQEEITRATTIYSNIGLYFIYIFIPIVFVITWLKKKVISL</sequence>
<evidence type="ECO:0000256" key="4">
    <source>
        <dbReference type="ARBA" id="ARBA00022544"/>
    </source>
</evidence>
<comment type="caution">
    <text evidence="9">The sequence shown here is derived from an EMBL/GenBank/DDBJ whole genome shotgun (WGS) entry which is preliminary data.</text>
</comment>
<protein>
    <submittedName>
        <fullName evidence="9">Spore germination protein (Amino acid permease)</fullName>
    </submittedName>
</protein>
<name>A0A3D9IBU3_9BACL</name>
<feature type="transmembrane region" description="Helical" evidence="8">
    <location>
        <begin position="83"/>
        <end position="106"/>
    </location>
</feature>
<feature type="transmembrane region" description="Helical" evidence="8">
    <location>
        <begin position="118"/>
        <end position="140"/>
    </location>
</feature>
<keyword evidence="4" id="KW-0309">Germination</keyword>
<evidence type="ECO:0000256" key="1">
    <source>
        <dbReference type="ARBA" id="ARBA00004141"/>
    </source>
</evidence>
<reference evidence="9 10" key="1">
    <citation type="submission" date="2018-07" db="EMBL/GenBank/DDBJ databases">
        <title>Genomic Encyclopedia of Type Strains, Phase III (KMG-III): the genomes of soil and plant-associated and newly described type strains.</title>
        <authorList>
            <person name="Whitman W."/>
        </authorList>
    </citation>
    <scope>NUCLEOTIDE SEQUENCE [LARGE SCALE GENOMIC DNA]</scope>
    <source>
        <strain evidence="9 10">CECT 8236</strain>
    </source>
</reference>
<keyword evidence="3" id="KW-0813">Transport</keyword>
<feature type="transmembrane region" description="Helical" evidence="8">
    <location>
        <begin position="12"/>
        <end position="32"/>
    </location>
</feature>
<comment type="similarity">
    <text evidence="2">Belongs to the amino acid-polyamine-organocation (APC) superfamily. Spore germination protein (SGP) (TC 2.A.3.9) family.</text>
</comment>
<comment type="subcellular location">
    <subcellularLocation>
        <location evidence="1">Membrane</location>
        <topology evidence="1">Multi-pass membrane protein</topology>
    </subcellularLocation>
</comment>
<evidence type="ECO:0000256" key="5">
    <source>
        <dbReference type="ARBA" id="ARBA00022692"/>
    </source>
</evidence>
<dbReference type="Proteomes" id="UP000256869">
    <property type="component" value="Unassembled WGS sequence"/>
</dbReference>
<feature type="transmembrane region" description="Helical" evidence="8">
    <location>
        <begin position="274"/>
        <end position="296"/>
    </location>
</feature>
<dbReference type="NCBIfam" id="TIGR00912">
    <property type="entry name" value="2A0309"/>
    <property type="match status" value="1"/>
</dbReference>
<evidence type="ECO:0000256" key="7">
    <source>
        <dbReference type="ARBA" id="ARBA00023136"/>
    </source>
</evidence>
<dbReference type="RefSeq" id="WP_181907414.1">
    <property type="nucleotide sequence ID" value="NZ_QRDY01000007.1"/>
</dbReference>
<proteinExistence type="inferred from homology"/>
<dbReference type="Pfam" id="PF03845">
    <property type="entry name" value="Spore_permease"/>
    <property type="match status" value="1"/>
</dbReference>
<dbReference type="GO" id="GO:0009847">
    <property type="term" value="P:spore germination"/>
    <property type="evidence" value="ECO:0007669"/>
    <property type="project" value="InterPro"/>
</dbReference>
<accession>A0A3D9IBU3</accession>
<evidence type="ECO:0000313" key="10">
    <source>
        <dbReference type="Proteomes" id="UP000256869"/>
    </source>
</evidence>
<evidence type="ECO:0000256" key="3">
    <source>
        <dbReference type="ARBA" id="ARBA00022448"/>
    </source>
</evidence>
<feature type="transmembrane region" description="Helical" evidence="8">
    <location>
        <begin position="308"/>
        <end position="325"/>
    </location>
</feature>
<feature type="transmembrane region" description="Helical" evidence="8">
    <location>
        <begin position="44"/>
        <end position="63"/>
    </location>
</feature>
<dbReference type="PANTHER" id="PTHR34975:SF2">
    <property type="entry name" value="SPORE GERMINATION PROTEIN A2"/>
    <property type="match status" value="1"/>
</dbReference>
<organism evidence="9 10">
    <name type="scientific">Cohnella lupini</name>
    <dbReference type="NCBI Taxonomy" id="1294267"/>
    <lineage>
        <taxon>Bacteria</taxon>
        <taxon>Bacillati</taxon>
        <taxon>Bacillota</taxon>
        <taxon>Bacilli</taxon>
        <taxon>Bacillales</taxon>
        <taxon>Paenibacillaceae</taxon>
        <taxon>Cohnella</taxon>
    </lineage>
</organism>
<keyword evidence="10" id="KW-1185">Reference proteome</keyword>
<dbReference type="Gene3D" id="1.20.1740.10">
    <property type="entry name" value="Amino acid/polyamine transporter I"/>
    <property type="match status" value="1"/>
</dbReference>
<keyword evidence="7 8" id="KW-0472">Membrane</keyword>